<dbReference type="EMBL" id="JAXQNO010000013">
    <property type="protein sequence ID" value="KAK4785759.1"/>
    <property type="molecule type" value="Genomic_DNA"/>
</dbReference>
<dbReference type="PRINTS" id="PR00138">
    <property type="entry name" value="MATRIXIN"/>
</dbReference>
<evidence type="ECO:0000256" key="9">
    <source>
        <dbReference type="PIRSR" id="PIRSR621190-2"/>
    </source>
</evidence>
<keyword evidence="3" id="KW-0325">Glycoprotein</keyword>
<sequence length="327" mass="36152">MLLQFPTDPAFGLHLKALHSSYLDWITMRRFAELVNATIFLSVILQLSRASAHFFPDISVIPKQLLPNFTSTGPWKVFQNFTGAHAGDILDGLGNMKKYFQQFGYIPQGYSDFIDEFDDALEAAIKTYQRNFNLKPTGLLDEATIEQMAKPRCGNADIVNSSTSMSSGKTASIFHSVGHYSFFPGQQRWPSDRWNLTYAFYRQESIPDTAKAVFSRAFQRWAAVTPLTFSETTSTATADIKIGFFVGDHNDGEPFDGVLGTLAHAVDLAADDIQGIQVLYGSNPNYTGISSTPTTTNPEREANDCGFRLYGWVPTALLTVGLGVLLP</sequence>
<dbReference type="Gene3D" id="3.40.390.10">
    <property type="entry name" value="Collagenase (Catalytic Domain)"/>
    <property type="match status" value="1"/>
</dbReference>
<feature type="binding site" evidence="9">
    <location>
        <position position="249"/>
    </location>
    <ligand>
        <name>Zn(2+)</name>
        <dbReference type="ChEBI" id="CHEBI:29105"/>
        <label>1</label>
    </ligand>
</feature>
<dbReference type="InterPro" id="IPR021190">
    <property type="entry name" value="Pept_M10A"/>
</dbReference>
<comment type="cofactor">
    <cofactor evidence="9">
        <name>Ca(2+)</name>
        <dbReference type="ChEBI" id="CHEBI:29108"/>
    </cofactor>
    <text evidence="9">Can bind about 5 Ca(2+) ions per subunit.</text>
</comment>
<keyword evidence="8" id="KW-0482">Metalloprotease</keyword>
<accession>A0AAN7LK94</accession>
<dbReference type="AlphaFoldDB" id="A0AAN7LK94"/>
<feature type="domain" description="Peptidase metallopeptidase" evidence="11">
    <location>
        <begin position="185"/>
        <end position="312"/>
    </location>
</feature>
<evidence type="ECO:0000256" key="6">
    <source>
        <dbReference type="ARBA" id="ARBA00022801"/>
    </source>
</evidence>
<feature type="binding site" description="in inhibited form" evidence="9">
    <location>
        <position position="153"/>
    </location>
    <ligand>
        <name>Zn(2+)</name>
        <dbReference type="ChEBI" id="CHEBI:29105"/>
        <label>2</label>
        <note>catalytic</note>
    </ligand>
</feature>
<dbReference type="SUPFAM" id="SSF47090">
    <property type="entry name" value="PGBD-like"/>
    <property type="match status" value="1"/>
</dbReference>
<keyword evidence="3" id="KW-0472">Membrane</keyword>
<feature type="binding site" evidence="9">
    <location>
        <position position="256"/>
    </location>
    <ligand>
        <name>Ca(2+)</name>
        <dbReference type="ChEBI" id="CHEBI:29108"/>
        <label>3</label>
    </ligand>
</feature>
<dbReference type="InterPro" id="IPR036365">
    <property type="entry name" value="PGBD-like_sf"/>
</dbReference>
<organism evidence="12 13">
    <name type="scientific">Trapa natans</name>
    <name type="common">Water chestnut</name>
    <dbReference type="NCBI Taxonomy" id="22666"/>
    <lineage>
        <taxon>Eukaryota</taxon>
        <taxon>Viridiplantae</taxon>
        <taxon>Streptophyta</taxon>
        <taxon>Embryophyta</taxon>
        <taxon>Tracheophyta</taxon>
        <taxon>Spermatophyta</taxon>
        <taxon>Magnoliopsida</taxon>
        <taxon>eudicotyledons</taxon>
        <taxon>Gunneridae</taxon>
        <taxon>Pentapetalae</taxon>
        <taxon>rosids</taxon>
        <taxon>malvids</taxon>
        <taxon>Myrtales</taxon>
        <taxon>Lythraceae</taxon>
        <taxon>Trapa</taxon>
    </lineage>
</organism>
<evidence type="ECO:0000256" key="10">
    <source>
        <dbReference type="PIRSR" id="PIRSR621190-5"/>
    </source>
</evidence>
<comment type="subcellular location">
    <subcellularLocation>
        <location evidence="1">Cell membrane</location>
        <topology evidence="1">Lipid-anchor</topology>
        <topology evidence="1">GPI-anchor</topology>
        <orientation evidence="1">Extracellular side</orientation>
    </subcellularLocation>
</comment>
<name>A0AAN7LK94_TRANT</name>
<feature type="binding site" evidence="9">
    <location>
        <position position="264"/>
    </location>
    <ligand>
        <name>Zn(2+)</name>
        <dbReference type="ChEBI" id="CHEBI:29105"/>
        <label>1</label>
    </ligand>
</feature>
<evidence type="ECO:0000259" key="11">
    <source>
        <dbReference type="SMART" id="SM00235"/>
    </source>
</evidence>
<keyword evidence="9" id="KW-0106">Calcium</keyword>
<dbReference type="InterPro" id="IPR024079">
    <property type="entry name" value="MetalloPept_cat_dom_sf"/>
</dbReference>
<dbReference type="Pfam" id="PF01471">
    <property type="entry name" value="PG_binding_1"/>
    <property type="match status" value="1"/>
</dbReference>
<dbReference type="Pfam" id="PF00413">
    <property type="entry name" value="Peptidase_M10"/>
    <property type="match status" value="1"/>
</dbReference>
<feature type="short sequence motif" description="Cysteine switch" evidence="10">
    <location>
        <begin position="151"/>
        <end position="177"/>
    </location>
</feature>
<feature type="binding site" evidence="9">
    <location>
        <position position="239"/>
    </location>
    <ligand>
        <name>Ca(2+)</name>
        <dbReference type="ChEBI" id="CHEBI:29108"/>
        <label>2</label>
    </ligand>
</feature>
<feature type="binding site" evidence="9">
    <location>
        <position position="251"/>
    </location>
    <ligand>
        <name>Zn(2+)</name>
        <dbReference type="ChEBI" id="CHEBI:29105"/>
        <label>1</label>
    </ligand>
</feature>
<comment type="similarity">
    <text evidence="2">Belongs to the peptidase M10A family. Matrix metalloproteinases (MMPs) subfamily.</text>
</comment>
<keyword evidence="4" id="KW-0645">Protease</keyword>
<keyword evidence="13" id="KW-1185">Reference proteome</keyword>
<feature type="binding site" evidence="9">
    <location>
        <position position="257"/>
    </location>
    <ligand>
        <name>Ca(2+)</name>
        <dbReference type="ChEBI" id="CHEBI:29108"/>
        <label>3</label>
    </ligand>
</feature>
<dbReference type="GO" id="GO:0005886">
    <property type="term" value="C:plasma membrane"/>
    <property type="evidence" value="ECO:0007669"/>
    <property type="project" value="UniProtKB-SubCell"/>
</dbReference>
<dbReference type="GO" id="GO:0031012">
    <property type="term" value="C:extracellular matrix"/>
    <property type="evidence" value="ECO:0007669"/>
    <property type="project" value="InterPro"/>
</dbReference>
<keyword evidence="3" id="KW-0449">Lipoprotein</keyword>
<dbReference type="SUPFAM" id="SSF55486">
    <property type="entry name" value="Metalloproteases ('zincins'), catalytic domain"/>
    <property type="match status" value="1"/>
</dbReference>
<dbReference type="GO" id="GO:0030574">
    <property type="term" value="P:collagen catabolic process"/>
    <property type="evidence" value="ECO:0007669"/>
    <property type="project" value="TreeGrafter"/>
</dbReference>
<gene>
    <name evidence="12" type="ORF">SAY86_002448</name>
</gene>
<proteinExistence type="inferred from homology"/>
<keyword evidence="6" id="KW-0378">Hydrolase</keyword>
<evidence type="ECO:0000256" key="8">
    <source>
        <dbReference type="ARBA" id="ARBA00023049"/>
    </source>
</evidence>
<keyword evidence="3" id="KW-0336">GPI-anchor</keyword>
<dbReference type="GO" id="GO:0006508">
    <property type="term" value="P:proteolysis"/>
    <property type="evidence" value="ECO:0007669"/>
    <property type="project" value="UniProtKB-KW"/>
</dbReference>
<dbReference type="GO" id="GO:0098552">
    <property type="term" value="C:side of membrane"/>
    <property type="evidence" value="ECO:0007669"/>
    <property type="project" value="UniProtKB-KW"/>
</dbReference>
<reference evidence="12 13" key="1">
    <citation type="journal article" date="2023" name="Hortic Res">
        <title>Pangenome of water caltrop reveals structural variations and asymmetric subgenome divergence after allopolyploidization.</title>
        <authorList>
            <person name="Zhang X."/>
            <person name="Chen Y."/>
            <person name="Wang L."/>
            <person name="Yuan Y."/>
            <person name="Fang M."/>
            <person name="Shi L."/>
            <person name="Lu R."/>
            <person name="Comes H.P."/>
            <person name="Ma Y."/>
            <person name="Chen Y."/>
            <person name="Huang G."/>
            <person name="Zhou Y."/>
            <person name="Zheng Z."/>
            <person name="Qiu Y."/>
        </authorList>
    </citation>
    <scope>NUCLEOTIDE SEQUENCE [LARGE SCALE GENOMIC DNA]</scope>
    <source>
        <strain evidence="12">F231</strain>
    </source>
</reference>
<evidence type="ECO:0000256" key="1">
    <source>
        <dbReference type="ARBA" id="ARBA00004471"/>
    </source>
</evidence>
<dbReference type="GO" id="GO:0008270">
    <property type="term" value="F:zinc ion binding"/>
    <property type="evidence" value="ECO:0007669"/>
    <property type="project" value="InterPro"/>
</dbReference>
<evidence type="ECO:0000256" key="5">
    <source>
        <dbReference type="ARBA" id="ARBA00022723"/>
    </source>
</evidence>
<keyword evidence="5 9" id="KW-0479">Metal-binding</keyword>
<evidence type="ECO:0000313" key="13">
    <source>
        <dbReference type="Proteomes" id="UP001346149"/>
    </source>
</evidence>
<dbReference type="InterPro" id="IPR002477">
    <property type="entry name" value="Peptidoglycan-bd-like"/>
</dbReference>
<comment type="caution">
    <text evidence="12">The sequence shown here is derived from an EMBL/GenBank/DDBJ whole genome shotgun (WGS) entry which is preliminary data.</text>
</comment>
<dbReference type="GO" id="GO:0030198">
    <property type="term" value="P:extracellular matrix organization"/>
    <property type="evidence" value="ECO:0007669"/>
    <property type="project" value="TreeGrafter"/>
</dbReference>
<evidence type="ECO:0000313" key="12">
    <source>
        <dbReference type="EMBL" id="KAK4785759.1"/>
    </source>
</evidence>
<evidence type="ECO:0000256" key="3">
    <source>
        <dbReference type="ARBA" id="ARBA00022622"/>
    </source>
</evidence>
<dbReference type="Proteomes" id="UP001346149">
    <property type="component" value="Unassembled WGS sequence"/>
</dbReference>
<dbReference type="InterPro" id="IPR006026">
    <property type="entry name" value="Peptidase_Metallo"/>
</dbReference>
<dbReference type="InterPro" id="IPR001818">
    <property type="entry name" value="Pept_M10_metallopeptidase"/>
</dbReference>
<evidence type="ECO:0000256" key="2">
    <source>
        <dbReference type="ARBA" id="ARBA00009614"/>
    </source>
</evidence>
<evidence type="ECO:0000256" key="7">
    <source>
        <dbReference type="ARBA" id="ARBA00022833"/>
    </source>
</evidence>
<dbReference type="SMART" id="SM00235">
    <property type="entry name" value="ZnMc"/>
    <property type="match status" value="1"/>
</dbReference>
<dbReference type="PANTHER" id="PTHR10201:SF272">
    <property type="entry name" value="METALLOENDOPROTEINASE 5-MMP"/>
    <property type="match status" value="1"/>
</dbReference>
<dbReference type="GO" id="GO:0004222">
    <property type="term" value="F:metalloendopeptidase activity"/>
    <property type="evidence" value="ECO:0007669"/>
    <property type="project" value="InterPro"/>
</dbReference>
<keyword evidence="7 9" id="KW-0862">Zinc</keyword>
<dbReference type="PANTHER" id="PTHR10201">
    <property type="entry name" value="MATRIX METALLOPROTEINASE"/>
    <property type="match status" value="1"/>
</dbReference>
<protein>
    <recommendedName>
        <fullName evidence="11">Peptidase metallopeptidase domain-containing protein</fullName>
    </recommendedName>
</protein>
<comment type="cofactor">
    <cofactor evidence="9">
        <name>Zn(2+)</name>
        <dbReference type="ChEBI" id="CHEBI:29105"/>
    </cofactor>
    <text evidence="9">Binds 2 Zn(2+) ions per subunit.</text>
</comment>
<evidence type="ECO:0000256" key="4">
    <source>
        <dbReference type="ARBA" id="ARBA00022670"/>
    </source>
</evidence>